<dbReference type="Proteomes" id="UP000001935">
    <property type="component" value="Chromosome"/>
</dbReference>
<dbReference type="STRING" id="290397.Adeh_3926"/>
<feature type="domain" description="PafC HTH" evidence="2">
    <location>
        <begin position="8"/>
        <end position="124"/>
    </location>
</feature>
<evidence type="ECO:0000313" key="4">
    <source>
        <dbReference type="EMBL" id="ABC83690.1"/>
    </source>
</evidence>
<reference evidence="4" key="1">
    <citation type="submission" date="2006-01" db="EMBL/GenBank/DDBJ databases">
        <title>Complete sequence of Anaeromyxobacter dehalogenans 2CP-C.</title>
        <authorList>
            <consortium name="US DOE Joint Genome Institute"/>
            <person name="Copeland A."/>
            <person name="Lucas S."/>
            <person name="Lapidus A."/>
            <person name="Barry K."/>
            <person name="Detter J.C."/>
            <person name="Glavina T."/>
            <person name="Hammon N."/>
            <person name="Israni S."/>
            <person name="Pitluck S."/>
            <person name="Brettin T."/>
            <person name="Bruce D."/>
            <person name="Han C."/>
            <person name="Tapia R."/>
            <person name="Gilna P."/>
            <person name="Kiss H."/>
            <person name="Schmutz J."/>
            <person name="Larimer F."/>
            <person name="Land M."/>
            <person name="Kyrpides N."/>
            <person name="Anderson I."/>
            <person name="Sanford R.A."/>
            <person name="Ritalahti K.M."/>
            <person name="Thomas H.S."/>
            <person name="Kirby J.R."/>
            <person name="Zhulin I.B."/>
            <person name="Loeffler F.E."/>
            <person name="Richardson P."/>
        </authorList>
    </citation>
    <scope>NUCLEOTIDE SEQUENCE</scope>
    <source>
        <strain evidence="4">2CP-C</strain>
    </source>
</reference>
<dbReference type="InterPro" id="IPR051534">
    <property type="entry name" value="CBASS_pafABC_assoc_protein"/>
</dbReference>
<dbReference type="Pfam" id="PF13280">
    <property type="entry name" value="WYL"/>
    <property type="match status" value="1"/>
</dbReference>
<dbReference type="Pfam" id="PF19187">
    <property type="entry name" value="HTH_PafC"/>
    <property type="match status" value="1"/>
</dbReference>
<dbReference type="InterPro" id="IPR028349">
    <property type="entry name" value="PafC-like"/>
</dbReference>
<evidence type="ECO:0000313" key="5">
    <source>
        <dbReference type="Proteomes" id="UP000001935"/>
    </source>
</evidence>
<dbReference type="OrthoDB" id="9772503at2"/>
<dbReference type="EMBL" id="CP000251">
    <property type="protein sequence ID" value="ABC83690.1"/>
    <property type="molecule type" value="Genomic_DNA"/>
</dbReference>
<dbReference type="InterPro" id="IPR043839">
    <property type="entry name" value="PafC_HTH"/>
</dbReference>
<name>Q2IGI6_ANADE</name>
<dbReference type="Pfam" id="PF25583">
    <property type="entry name" value="WCX"/>
    <property type="match status" value="1"/>
</dbReference>
<proteinExistence type="predicted"/>
<organism evidence="4 5">
    <name type="scientific">Anaeromyxobacter dehalogenans (strain 2CP-C)</name>
    <dbReference type="NCBI Taxonomy" id="290397"/>
    <lineage>
        <taxon>Bacteria</taxon>
        <taxon>Pseudomonadati</taxon>
        <taxon>Myxococcota</taxon>
        <taxon>Myxococcia</taxon>
        <taxon>Myxococcales</taxon>
        <taxon>Cystobacterineae</taxon>
        <taxon>Anaeromyxobacteraceae</taxon>
        <taxon>Anaeromyxobacter</taxon>
    </lineage>
</organism>
<dbReference type="PROSITE" id="PS52050">
    <property type="entry name" value="WYL"/>
    <property type="match status" value="1"/>
</dbReference>
<protein>
    <submittedName>
        <fullName evidence="4">Transcriptional regulator-like protein</fullName>
    </submittedName>
</protein>
<dbReference type="AlphaFoldDB" id="Q2IGI6"/>
<dbReference type="InterPro" id="IPR026881">
    <property type="entry name" value="WYL_dom"/>
</dbReference>
<dbReference type="InterPro" id="IPR057727">
    <property type="entry name" value="WCX_dom"/>
</dbReference>
<evidence type="ECO:0000259" key="1">
    <source>
        <dbReference type="Pfam" id="PF13280"/>
    </source>
</evidence>
<accession>Q2IGI6</accession>
<gene>
    <name evidence="4" type="ordered locus">Adeh_3926</name>
</gene>
<dbReference type="PIRSF" id="PIRSF016838">
    <property type="entry name" value="PafC"/>
    <property type="match status" value="1"/>
</dbReference>
<dbReference type="KEGG" id="ade:Adeh_3926"/>
<dbReference type="eggNOG" id="COG2378">
    <property type="taxonomic scope" value="Bacteria"/>
</dbReference>
<evidence type="ECO:0000259" key="2">
    <source>
        <dbReference type="Pfam" id="PF19187"/>
    </source>
</evidence>
<sequence length="323" mass="34892">MSDPYLKSLRRLLLLVPVAARAARQGRGVPLDRAVAVTGARSVAELLADVESIRSLWVDPERAEDLVSLDVADGEVHLMYAHELGRPVALSLAEGAVLLAALAPFEETAGKPVREAVRKLRKAIPEPLRPEAEQLVRGLDVVLAPTGPWASALREAIAARLEVVLEYRAVGDGAVARRTVEPRALFHRDGQWYLAAWNVEKAHEHLYRLDRIASVTSGTRVFGPHRASLARYAGRLYFESGAERDVTLRLTGVAARVARSNPALRVREHGDGSVSVVQRVTPGNYLAGAVLGWGGAATVESPPDVREALRARVAELAATYAEG</sequence>
<feature type="domain" description="WYL" evidence="1">
    <location>
        <begin position="151"/>
        <end position="216"/>
    </location>
</feature>
<dbReference type="HOGENOM" id="CLU_862333_0_0_7"/>
<dbReference type="PANTHER" id="PTHR34580:SF1">
    <property type="entry name" value="PROTEIN PAFC"/>
    <property type="match status" value="1"/>
</dbReference>
<dbReference type="RefSeq" id="WP_011422972.1">
    <property type="nucleotide sequence ID" value="NC_007760.1"/>
</dbReference>
<feature type="domain" description="WCX" evidence="3">
    <location>
        <begin position="244"/>
        <end position="317"/>
    </location>
</feature>
<dbReference type="PANTHER" id="PTHR34580">
    <property type="match status" value="1"/>
</dbReference>
<evidence type="ECO:0000259" key="3">
    <source>
        <dbReference type="Pfam" id="PF25583"/>
    </source>
</evidence>